<dbReference type="RefSeq" id="WP_020964822.1">
    <property type="nucleotide sequence ID" value="NC_022097.1"/>
</dbReference>
<evidence type="ECO:0000313" key="2">
    <source>
        <dbReference type="EMBL" id="AGT43522.1"/>
    </source>
</evidence>
<evidence type="ECO:0000256" key="1">
    <source>
        <dbReference type="SAM" id="Phobius"/>
    </source>
</evidence>
<protein>
    <submittedName>
        <fullName evidence="2">Uncharacterized protein</fullName>
    </submittedName>
</protein>
<gene>
    <name evidence="2" type="ORF">TPE_1026</name>
</gene>
<keyword evidence="3" id="KW-1185">Reference proteome</keyword>
<dbReference type="EMBL" id="CP004120">
    <property type="protein sequence ID" value="AGT43522.1"/>
    <property type="molecule type" value="Genomic_DNA"/>
</dbReference>
<evidence type="ECO:0000313" key="3">
    <source>
        <dbReference type="Proteomes" id="UP000015620"/>
    </source>
</evidence>
<keyword evidence="1" id="KW-0472">Membrane</keyword>
<organism evidence="2 3">
    <name type="scientific">Treponema pedis str. T A4</name>
    <dbReference type="NCBI Taxonomy" id="1291379"/>
    <lineage>
        <taxon>Bacteria</taxon>
        <taxon>Pseudomonadati</taxon>
        <taxon>Spirochaetota</taxon>
        <taxon>Spirochaetia</taxon>
        <taxon>Spirochaetales</taxon>
        <taxon>Treponemataceae</taxon>
        <taxon>Treponema</taxon>
    </lineage>
</organism>
<dbReference type="STRING" id="1291379.TPE_1026"/>
<feature type="transmembrane region" description="Helical" evidence="1">
    <location>
        <begin position="12"/>
        <end position="33"/>
    </location>
</feature>
<dbReference type="HOGENOM" id="CLU_2940473_0_0_12"/>
<dbReference type="Proteomes" id="UP000015620">
    <property type="component" value="Chromosome"/>
</dbReference>
<name>S5ZLR5_9SPIR</name>
<proteinExistence type="predicted"/>
<dbReference type="PATRIC" id="fig|1291379.3.peg.1025"/>
<reference evidence="2 3" key="1">
    <citation type="journal article" date="2013" name="PLoS ONE">
        <title>Genome-Wide Relatedness of Treponema pedis, from Gingiva and Necrotic Skin Lesions of Pigs, with the Human Oral Pathogen Treponema denticola.</title>
        <authorList>
            <person name="Svartstrom O."/>
            <person name="Mushtaq M."/>
            <person name="Pringle M."/>
            <person name="Segerman B."/>
        </authorList>
    </citation>
    <scope>NUCLEOTIDE SEQUENCE [LARGE SCALE GENOMIC DNA]</scope>
    <source>
        <strain evidence="2">T A4</strain>
    </source>
</reference>
<dbReference type="GeneID" id="301091327"/>
<sequence>MKKYIKKYLPETVFVWFLGCISSGFSIIGKYYAKDVLDSVAALNLNLFLGRLPLYAVFML</sequence>
<keyword evidence="1" id="KW-1133">Transmembrane helix</keyword>
<accession>S5ZLR5</accession>
<keyword evidence="1" id="KW-0812">Transmembrane</keyword>
<dbReference type="KEGG" id="tped:TPE_1026"/>
<dbReference type="AlphaFoldDB" id="S5ZLR5"/>